<evidence type="ECO:0000256" key="1">
    <source>
        <dbReference type="SAM" id="MobiDB-lite"/>
    </source>
</evidence>
<sequence length="158" mass="18037">MDSICQSRDSQNAKKISPFQTSPTHEESGSKVEDLHKESQPKEEAKKMKQGRHQLRWQFNSLTHNPTQPIRFSLDNGDYATNFKIESFEIIWSCMDRTTNNQNLSGDTHQVVLALTEAGASPLNIESVNNRPYAMRVADRRQIAWGQMNSNMVNTILD</sequence>
<proteinExistence type="predicted"/>
<dbReference type="EMBL" id="BARW01002687">
    <property type="protein sequence ID" value="GAI59420.1"/>
    <property type="molecule type" value="Genomic_DNA"/>
</dbReference>
<reference evidence="2" key="1">
    <citation type="journal article" date="2014" name="Front. Microbiol.">
        <title>High frequency of phylogenetically diverse reductive dehalogenase-homologous genes in deep subseafloor sedimentary metagenomes.</title>
        <authorList>
            <person name="Kawai M."/>
            <person name="Futagami T."/>
            <person name="Toyoda A."/>
            <person name="Takaki Y."/>
            <person name="Nishi S."/>
            <person name="Hori S."/>
            <person name="Arai W."/>
            <person name="Tsubouchi T."/>
            <person name="Morono Y."/>
            <person name="Uchiyama I."/>
            <person name="Ito T."/>
            <person name="Fujiyama A."/>
            <person name="Inagaki F."/>
            <person name="Takami H."/>
        </authorList>
    </citation>
    <scope>NUCLEOTIDE SEQUENCE</scope>
    <source>
        <strain evidence="2">Expedition CK06-06</strain>
    </source>
</reference>
<dbReference type="AlphaFoldDB" id="X1R8E5"/>
<feature type="region of interest" description="Disordered" evidence="1">
    <location>
        <begin position="1"/>
        <end position="52"/>
    </location>
</feature>
<feature type="compositionally biased region" description="Polar residues" evidence="1">
    <location>
        <begin position="1"/>
        <end position="23"/>
    </location>
</feature>
<evidence type="ECO:0000313" key="2">
    <source>
        <dbReference type="EMBL" id="GAI59420.1"/>
    </source>
</evidence>
<gene>
    <name evidence="2" type="ORF">S12H4_07327</name>
</gene>
<comment type="caution">
    <text evidence="2">The sequence shown here is derived from an EMBL/GenBank/DDBJ whole genome shotgun (WGS) entry which is preliminary data.</text>
</comment>
<feature type="non-terminal residue" evidence="2">
    <location>
        <position position="158"/>
    </location>
</feature>
<feature type="compositionally biased region" description="Basic and acidic residues" evidence="1">
    <location>
        <begin position="24"/>
        <end position="47"/>
    </location>
</feature>
<name>X1R8E5_9ZZZZ</name>
<organism evidence="2">
    <name type="scientific">marine sediment metagenome</name>
    <dbReference type="NCBI Taxonomy" id="412755"/>
    <lineage>
        <taxon>unclassified sequences</taxon>
        <taxon>metagenomes</taxon>
        <taxon>ecological metagenomes</taxon>
    </lineage>
</organism>
<protein>
    <submittedName>
        <fullName evidence="2">Uncharacterized protein</fullName>
    </submittedName>
</protein>
<accession>X1R8E5</accession>